<evidence type="ECO:0000313" key="3">
    <source>
        <dbReference type="Proteomes" id="UP001275049"/>
    </source>
</evidence>
<proteinExistence type="predicted"/>
<dbReference type="NCBIfam" id="TIGR03816">
    <property type="entry name" value="tadE_like_DECH"/>
    <property type="match status" value="1"/>
</dbReference>
<gene>
    <name evidence="2" type="ORF">R6G86_08395</name>
</gene>
<protein>
    <submittedName>
        <fullName evidence="2">Flp pilus-assembly TadE/G-like family protein</fullName>
    </submittedName>
</protein>
<organism evidence="2 3">
    <name type="scientific">Actinotignum urinale</name>
    <dbReference type="NCBI Taxonomy" id="190146"/>
    <lineage>
        <taxon>Bacteria</taxon>
        <taxon>Bacillati</taxon>
        <taxon>Actinomycetota</taxon>
        <taxon>Actinomycetes</taxon>
        <taxon>Actinomycetales</taxon>
        <taxon>Actinomycetaceae</taxon>
        <taxon>Actinotignum</taxon>
    </lineage>
</organism>
<evidence type="ECO:0000313" key="2">
    <source>
        <dbReference type="EMBL" id="MDY5133751.1"/>
    </source>
</evidence>
<comment type="caution">
    <text evidence="2">The sequence shown here is derived from an EMBL/GenBank/DDBJ whole genome shotgun (WGS) entry which is preliminary data.</text>
</comment>
<evidence type="ECO:0000256" key="1">
    <source>
        <dbReference type="SAM" id="Phobius"/>
    </source>
</evidence>
<accession>A0ABU5GCC5</accession>
<feature type="transmembrane region" description="Helical" evidence="1">
    <location>
        <begin position="31"/>
        <end position="55"/>
    </location>
</feature>
<dbReference type="EMBL" id="JAWNGA010000018">
    <property type="protein sequence ID" value="MDY5133751.1"/>
    <property type="molecule type" value="Genomic_DNA"/>
</dbReference>
<dbReference type="RefSeq" id="WP_180962065.1">
    <property type="nucleotide sequence ID" value="NZ_CAMYCL010000003.1"/>
</dbReference>
<keyword evidence="1" id="KW-1133">Transmembrane helix</keyword>
<name>A0ABU5GCC5_9ACTO</name>
<keyword evidence="1" id="KW-0812">Transmembrane</keyword>
<reference evidence="2 3" key="1">
    <citation type="submission" date="2023-10" db="EMBL/GenBank/DDBJ databases">
        <title>Whole Genome based description of the genera Actinobaculum and Actinotignum reveals a complex phylogenetic relationship within the species included in the genus Actinotignum.</title>
        <authorList>
            <person name="Jensen C.S."/>
            <person name="Dargis R."/>
            <person name="Kemp M."/>
            <person name="Christensen J.J."/>
        </authorList>
    </citation>
    <scope>NUCLEOTIDE SEQUENCE [LARGE SCALE GENOMIC DNA]</scope>
    <source>
        <strain evidence="2 3">SLA_B974</strain>
    </source>
</reference>
<sequence>MLGRSCWKEALNISTTKTNAMLNPERGAGSAIMAGIACSIILCVLMVIGGLTWLYGRAQARSFADITAIQIADRTVNQGQSVKEACEKGRNSLRRQRAELVECRSQGEHIIITVRVPRSLLFPDIRAEAEAGPE</sequence>
<keyword evidence="1" id="KW-0472">Membrane</keyword>
<dbReference type="Proteomes" id="UP001275049">
    <property type="component" value="Unassembled WGS sequence"/>
</dbReference>
<keyword evidence="3" id="KW-1185">Reference proteome</keyword>
<dbReference type="InterPro" id="IPR021202">
    <property type="entry name" value="Rv3654c-like"/>
</dbReference>